<dbReference type="Proteomes" id="UP000037460">
    <property type="component" value="Unassembled WGS sequence"/>
</dbReference>
<organism evidence="8 9">
    <name type="scientific">Chrysochromulina tobinii</name>
    <dbReference type="NCBI Taxonomy" id="1460289"/>
    <lineage>
        <taxon>Eukaryota</taxon>
        <taxon>Haptista</taxon>
        <taxon>Haptophyta</taxon>
        <taxon>Prymnesiophyceae</taxon>
        <taxon>Prymnesiales</taxon>
        <taxon>Chrysochromulinaceae</taxon>
        <taxon>Chrysochromulina</taxon>
    </lineage>
</organism>
<dbReference type="GO" id="GO:0019375">
    <property type="term" value="P:galactolipid biosynthetic process"/>
    <property type="evidence" value="ECO:0007669"/>
    <property type="project" value="TreeGrafter"/>
</dbReference>
<name>A0A0M0J695_9EUKA</name>
<evidence type="ECO:0000256" key="5">
    <source>
        <dbReference type="ARBA" id="ARBA00022640"/>
    </source>
</evidence>
<evidence type="ECO:0000313" key="8">
    <source>
        <dbReference type="EMBL" id="KOO21753.1"/>
    </source>
</evidence>
<dbReference type="SUPFAM" id="SSF53756">
    <property type="entry name" value="UDP-Glycosyltransferase/glycogen phosphorylase"/>
    <property type="match status" value="1"/>
</dbReference>
<dbReference type="InterPro" id="IPR044525">
    <property type="entry name" value="DGDG1/2"/>
</dbReference>
<evidence type="ECO:0000256" key="1">
    <source>
        <dbReference type="ARBA" id="ARBA00004229"/>
    </source>
</evidence>
<protein>
    <submittedName>
        <fullName evidence="8">Glycosyltransferase family 4 protein</fullName>
    </submittedName>
</protein>
<comment type="subcellular location">
    <subcellularLocation>
        <location evidence="2">Membrane</location>
    </subcellularLocation>
    <subcellularLocation>
        <location evidence="1">Plastid</location>
        <location evidence="1">Chloroplast</location>
    </subcellularLocation>
</comment>
<keyword evidence="6 8" id="KW-0808">Transferase</keyword>
<sequence length="494" mass="55519">MVFPGGRAFGMPEEQEAHMRDWLAGRQRAAGGTPHAHFEVRFYPARYDVARGSILPLGDLTRWTSQVMGACAHDLCVLEEPEHLNWYHGGRNWRRRFKLVVGVVHTNYLQYARMYQPENTGIVCALNQLVCRAYCDTVIKLSDSLQPLPRSIVCNVHGVRSEFIEVGRRAALAAIEPHSLFGFRRKSFEFTHGAYFIGKLLWAKGHRLLIDYLRDEGLDAGEGHTLTLIENAQRRYDVETHTRVDVFGDGDDASAIKEAATASKLNLHFPGARDHADPTLHGYKVFVNPSQTEVLSTTTAEALAMGKFVVIERHPSNEFFYPFANVRTYSTPAEFRAALRETLASMPAPLSAAESRALSWAGATERFLGCVDAAVDSAESPRVVDELAHLTHGALSWHKGYLGDWLKQYIFESGPVSRQRWLHSERRYRLSTSVTEVVDKSVAVSPAVGHEYWRERYGDVGQPNAGSSYSYPHKKQSHSSWTAIFLKKGDRRGM</sequence>
<evidence type="ECO:0000256" key="2">
    <source>
        <dbReference type="ARBA" id="ARBA00004370"/>
    </source>
</evidence>
<dbReference type="EMBL" id="JWZX01003337">
    <property type="protein sequence ID" value="KOO21753.1"/>
    <property type="molecule type" value="Genomic_DNA"/>
</dbReference>
<keyword evidence="5" id="KW-0934">Plastid</keyword>
<dbReference type="GO" id="GO:0046481">
    <property type="term" value="F:digalactosyldiacylglycerol synthase activity"/>
    <property type="evidence" value="ECO:0007669"/>
    <property type="project" value="InterPro"/>
</dbReference>
<dbReference type="AlphaFoldDB" id="A0A0M0J695"/>
<comment type="similarity">
    <text evidence="3">Belongs to the glycosyltransferase group 1 family. Glycosyltransferase 4 subfamily.</text>
</comment>
<keyword evidence="4" id="KW-0150">Chloroplast</keyword>
<dbReference type="Pfam" id="PF13692">
    <property type="entry name" value="Glyco_trans_1_4"/>
    <property type="match status" value="1"/>
</dbReference>
<keyword evidence="9" id="KW-1185">Reference proteome</keyword>
<evidence type="ECO:0000256" key="3">
    <source>
        <dbReference type="ARBA" id="ARBA00009481"/>
    </source>
</evidence>
<dbReference type="CDD" id="cd01635">
    <property type="entry name" value="Glycosyltransferase_GTB-type"/>
    <property type="match status" value="1"/>
</dbReference>
<accession>A0A0M0J695</accession>
<proteinExistence type="inferred from homology"/>
<dbReference type="OrthoDB" id="44480at2759"/>
<dbReference type="PANTHER" id="PTHR46132">
    <property type="entry name" value="DIGALACTOSYLDIACYLGLYCEROL SYNTHASE 2, CHLOROPLASTIC"/>
    <property type="match status" value="1"/>
</dbReference>
<evidence type="ECO:0000256" key="7">
    <source>
        <dbReference type="ARBA" id="ARBA00023136"/>
    </source>
</evidence>
<dbReference type="GO" id="GO:0009707">
    <property type="term" value="C:chloroplast outer membrane"/>
    <property type="evidence" value="ECO:0007669"/>
    <property type="project" value="TreeGrafter"/>
</dbReference>
<evidence type="ECO:0000256" key="4">
    <source>
        <dbReference type="ARBA" id="ARBA00022528"/>
    </source>
</evidence>
<comment type="caution">
    <text evidence="8">The sequence shown here is derived from an EMBL/GenBank/DDBJ whole genome shotgun (WGS) entry which is preliminary data.</text>
</comment>
<dbReference type="Gene3D" id="3.40.50.2000">
    <property type="entry name" value="Glycogen Phosphorylase B"/>
    <property type="match status" value="1"/>
</dbReference>
<evidence type="ECO:0000256" key="6">
    <source>
        <dbReference type="ARBA" id="ARBA00022679"/>
    </source>
</evidence>
<keyword evidence="7" id="KW-0472">Membrane</keyword>
<reference evidence="9" key="1">
    <citation type="journal article" date="2015" name="PLoS Genet.">
        <title>Genome Sequence and Transcriptome Analyses of Chrysochromulina tobin: Metabolic Tools for Enhanced Algal Fitness in the Prominent Order Prymnesiales (Haptophyceae).</title>
        <authorList>
            <person name="Hovde B.T."/>
            <person name="Deodato C.R."/>
            <person name="Hunsperger H.M."/>
            <person name="Ryken S.A."/>
            <person name="Yost W."/>
            <person name="Jha R.K."/>
            <person name="Patterson J."/>
            <person name="Monnat R.J. Jr."/>
            <person name="Barlow S.B."/>
            <person name="Starkenburg S.R."/>
            <person name="Cattolico R.A."/>
        </authorList>
    </citation>
    <scope>NUCLEOTIDE SEQUENCE</scope>
    <source>
        <strain evidence="9">CCMP291</strain>
    </source>
</reference>
<evidence type="ECO:0000313" key="9">
    <source>
        <dbReference type="Proteomes" id="UP000037460"/>
    </source>
</evidence>
<gene>
    <name evidence="8" type="ORF">Ctob_007243</name>
</gene>
<dbReference type="PANTHER" id="PTHR46132:SF1">
    <property type="entry name" value="DIGALACTOSYLDIACYLGLYCEROL SYNTHASE 2, CHLOROPLASTIC"/>
    <property type="match status" value="1"/>
</dbReference>